<dbReference type="InterPro" id="IPR050471">
    <property type="entry name" value="AB_hydrolase"/>
</dbReference>
<dbReference type="PRINTS" id="PR00111">
    <property type="entry name" value="ABHYDROLASE"/>
</dbReference>
<dbReference type="InterPro" id="IPR000073">
    <property type="entry name" value="AB_hydrolase_1"/>
</dbReference>
<dbReference type="EMBL" id="UINC01127999">
    <property type="protein sequence ID" value="SVD07477.1"/>
    <property type="molecule type" value="Genomic_DNA"/>
</dbReference>
<accession>A0A382SE36</accession>
<feature type="non-terminal residue" evidence="2">
    <location>
        <position position="198"/>
    </location>
</feature>
<name>A0A382SE36_9ZZZZ</name>
<organism evidence="2">
    <name type="scientific">marine metagenome</name>
    <dbReference type="NCBI Taxonomy" id="408172"/>
    <lineage>
        <taxon>unclassified sequences</taxon>
        <taxon>metagenomes</taxon>
        <taxon>ecological metagenomes</taxon>
    </lineage>
</organism>
<dbReference type="PANTHER" id="PTHR43433">
    <property type="entry name" value="HYDROLASE, ALPHA/BETA FOLD FAMILY PROTEIN"/>
    <property type="match status" value="1"/>
</dbReference>
<gene>
    <name evidence="2" type="ORF">METZ01_LOCUS360331</name>
</gene>
<dbReference type="AlphaFoldDB" id="A0A382SE36"/>
<dbReference type="SUPFAM" id="SSF53474">
    <property type="entry name" value="alpha/beta-Hydrolases"/>
    <property type="match status" value="1"/>
</dbReference>
<sequence length="198" mass="21154">VNGNCDPGGPADGHVVRDGLRIAFLDWGAGRFDADPLVVLHPNGFCAGFFDPLARRISDQFRVVGVDLRGHGFSDRVVDQRRLGNDDMATDVLAVADHLGLDRFSLLGHSLGGGVSIEAAAAAPERVSAVMLCEAIAVGRFEADVEEGAPSLAVTARRRRPVWPDRATVRASYGSRPPLNALAPEALAAYVRWGFVDR</sequence>
<dbReference type="InterPro" id="IPR029058">
    <property type="entry name" value="AB_hydrolase_fold"/>
</dbReference>
<evidence type="ECO:0000259" key="1">
    <source>
        <dbReference type="Pfam" id="PF00561"/>
    </source>
</evidence>
<protein>
    <recommendedName>
        <fullName evidence="1">AB hydrolase-1 domain-containing protein</fullName>
    </recommendedName>
</protein>
<evidence type="ECO:0000313" key="2">
    <source>
        <dbReference type="EMBL" id="SVD07477.1"/>
    </source>
</evidence>
<dbReference type="Gene3D" id="3.40.50.1820">
    <property type="entry name" value="alpha/beta hydrolase"/>
    <property type="match status" value="1"/>
</dbReference>
<reference evidence="2" key="1">
    <citation type="submission" date="2018-05" db="EMBL/GenBank/DDBJ databases">
        <authorList>
            <person name="Lanie J.A."/>
            <person name="Ng W.-L."/>
            <person name="Kazmierczak K.M."/>
            <person name="Andrzejewski T.M."/>
            <person name="Davidsen T.M."/>
            <person name="Wayne K.J."/>
            <person name="Tettelin H."/>
            <person name="Glass J.I."/>
            <person name="Rusch D."/>
            <person name="Podicherti R."/>
            <person name="Tsui H.-C.T."/>
            <person name="Winkler M.E."/>
        </authorList>
    </citation>
    <scope>NUCLEOTIDE SEQUENCE</scope>
</reference>
<feature type="domain" description="AB hydrolase-1" evidence="1">
    <location>
        <begin position="38"/>
        <end position="188"/>
    </location>
</feature>
<proteinExistence type="predicted"/>
<dbReference type="PANTHER" id="PTHR43433:SF5">
    <property type="entry name" value="AB HYDROLASE-1 DOMAIN-CONTAINING PROTEIN"/>
    <property type="match status" value="1"/>
</dbReference>
<feature type="non-terminal residue" evidence="2">
    <location>
        <position position="1"/>
    </location>
</feature>
<dbReference type="Pfam" id="PF00561">
    <property type="entry name" value="Abhydrolase_1"/>
    <property type="match status" value="1"/>
</dbReference>